<name>A0A803QNI6_CANSA</name>
<keyword evidence="1" id="KW-0175">Coiled coil</keyword>
<dbReference type="EMBL" id="UZAU01000796">
    <property type="status" value="NOT_ANNOTATED_CDS"/>
    <property type="molecule type" value="Genomic_DNA"/>
</dbReference>
<dbReference type="AlphaFoldDB" id="A0A803QNI6"/>
<dbReference type="EnsemblPlants" id="evm.model.10.367">
    <property type="protein sequence ID" value="cds.evm.model.10.367"/>
    <property type="gene ID" value="evm.TU.10.367"/>
</dbReference>
<organism evidence="3 4">
    <name type="scientific">Cannabis sativa</name>
    <name type="common">Hemp</name>
    <name type="synonym">Marijuana</name>
    <dbReference type="NCBI Taxonomy" id="3483"/>
    <lineage>
        <taxon>Eukaryota</taxon>
        <taxon>Viridiplantae</taxon>
        <taxon>Streptophyta</taxon>
        <taxon>Embryophyta</taxon>
        <taxon>Tracheophyta</taxon>
        <taxon>Spermatophyta</taxon>
        <taxon>Magnoliopsida</taxon>
        <taxon>eudicotyledons</taxon>
        <taxon>Gunneridae</taxon>
        <taxon>Pentapetalae</taxon>
        <taxon>rosids</taxon>
        <taxon>fabids</taxon>
        <taxon>Rosales</taxon>
        <taxon>Cannabaceae</taxon>
        <taxon>Cannabis</taxon>
    </lineage>
</organism>
<feature type="compositionally biased region" description="Polar residues" evidence="2">
    <location>
        <begin position="245"/>
        <end position="265"/>
    </location>
</feature>
<keyword evidence="4" id="KW-1185">Reference proteome</keyword>
<accession>A0A803QNI6</accession>
<protein>
    <submittedName>
        <fullName evidence="3">Uncharacterized protein</fullName>
    </submittedName>
</protein>
<proteinExistence type="predicted"/>
<evidence type="ECO:0000313" key="4">
    <source>
        <dbReference type="Proteomes" id="UP000596661"/>
    </source>
</evidence>
<evidence type="ECO:0000313" key="3">
    <source>
        <dbReference type="EnsemblPlants" id="cds.evm.model.10.367"/>
    </source>
</evidence>
<sequence length="265" mass="29759">MKKLSTSISSRCNTGFTDYDKWNEAAPPIMNRVELAERLRPRVGTNLSPFLQIYWNKVLPQVVGSIGQMAERNSSLFIQLDYDLEVLKVDHANVEQKREEAERTLAEATIKQRVSKSLDKSLAREKKLAKTEKEHRDKYKDMYSKALTRIKELEAKVYQDKLDVWGKEVESKFAAETKVHEESQQRILDLEGKSSTLNGHLQKQEARHVKAFDKVGTFAPTTGARGGENMDNSAPPASEVPVSIESATPEGQTQDAPTLDGSAQP</sequence>
<dbReference type="Proteomes" id="UP000596661">
    <property type="component" value="Unassembled WGS sequence"/>
</dbReference>
<evidence type="ECO:0000256" key="1">
    <source>
        <dbReference type="SAM" id="Coils"/>
    </source>
</evidence>
<feature type="coiled-coil region" evidence="1">
    <location>
        <begin position="84"/>
        <end position="111"/>
    </location>
</feature>
<evidence type="ECO:0000256" key="2">
    <source>
        <dbReference type="SAM" id="MobiDB-lite"/>
    </source>
</evidence>
<feature type="region of interest" description="Disordered" evidence="2">
    <location>
        <begin position="217"/>
        <end position="265"/>
    </location>
</feature>
<dbReference type="Gramene" id="evm.model.10.367">
    <property type="protein sequence ID" value="cds.evm.model.10.367"/>
    <property type="gene ID" value="evm.TU.10.367"/>
</dbReference>
<reference evidence="3" key="1">
    <citation type="submission" date="2021-03" db="UniProtKB">
        <authorList>
            <consortium name="EnsemblPlants"/>
        </authorList>
    </citation>
    <scope>IDENTIFICATION</scope>
</reference>